<gene>
    <name evidence="5" type="ORF">UR08_01535</name>
</gene>
<feature type="domain" description="HTH gntR-type" evidence="4">
    <location>
        <begin position="8"/>
        <end position="76"/>
    </location>
</feature>
<dbReference type="EMBL" id="LARY01000001">
    <property type="protein sequence ID" value="RDX02237.1"/>
    <property type="molecule type" value="Genomic_DNA"/>
</dbReference>
<protein>
    <submittedName>
        <fullName evidence="5">GntR family transcriptional regulator</fullName>
    </submittedName>
</protein>
<dbReference type="SUPFAM" id="SSF46785">
    <property type="entry name" value="Winged helix' DNA-binding domain"/>
    <property type="match status" value="1"/>
</dbReference>
<dbReference type="RefSeq" id="WP_115751911.1">
    <property type="nucleotide sequence ID" value="NZ_LARY01000001.1"/>
</dbReference>
<dbReference type="InterPro" id="IPR000524">
    <property type="entry name" value="Tscrpt_reg_HTH_GntR"/>
</dbReference>
<dbReference type="Gene3D" id="1.20.120.530">
    <property type="entry name" value="GntR ligand-binding domain-like"/>
    <property type="match status" value="1"/>
</dbReference>
<dbReference type="PANTHER" id="PTHR43537">
    <property type="entry name" value="TRANSCRIPTIONAL REGULATOR, GNTR FAMILY"/>
    <property type="match status" value="1"/>
</dbReference>
<reference evidence="6" key="1">
    <citation type="submission" date="2015-04" db="EMBL/GenBank/DDBJ databases">
        <authorList>
            <person name="Schardt J."/>
            <person name="Mueller-Herbst S."/>
            <person name="Scherer S."/>
            <person name="Huptas C."/>
        </authorList>
    </citation>
    <scope>NUCLEOTIDE SEQUENCE [LARGE SCALE GENOMIC DNA]</scope>
    <source>
        <strain evidence="6">Kiel-L1</strain>
    </source>
</reference>
<evidence type="ECO:0000313" key="5">
    <source>
        <dbReference type="EMBL" id="RDX02237.1"/>
    </source>
</evidence>
<dbReference type="Pfam" id="PF00392">
    <property type="entry name" value="GntR"/>
    <property type="match status" value="1"/>
</dbReference>
<organism evidence="5 6">
    <name type="scientific">Listeria kieliensis</name>
    <dbReference type="NCBI Taxonomy" id="1621700"/>
    <lineage>
        <taxon>Bacteria</taxon>
        <taxon>Bacillati</taxon>
        <taxon>Bacillota</taxon>
        <taxon>Bacilli</taxon>
        <taxon>Bacillales</taxon>
        <taxon>Listeriaceae</taxon>
        <taxon>Listeria</taxon>
    </lineage>
</organism>
<dbReference type="PANTHER" id="PTHR43537:SF47">
    <property type="entry name" value="REGULATORY PROTEIN GNTR HTH"/>
    <property type="match status" value="1"/>
</dbReference>
<dbReference type="InterPro" id="IPR008920">
    <property type="entry name" value="TF_FadR/GntR_C"/>
</dbReference>
<keyword evidence="3" id="KW-0804">Transcription</keyword>
<evidence type="ECO:0000256" key="3">
    <source>
        <dbReference type="ARBA" id="ARBA00023163"/>
    </source>
</evidence>
<dbReference type="InterPro" id="IPR036390">
    <property type="entry name" value="WH_DNA-bd_sf"/>
</dbReference>
<dbReference type="AlphaFoldDB" id="A0A3D8TUB1"/>
<dbReference type="PRINTS" id="PR00035">
    <property type="entry name" value="HTHGNTR"/>
</dbReference>
<dbReference type="InterPro" id="IPR011711">
    <property type="entry name" value="GntR_C"/>
</dbReference>
<evidence type="ECO:0000259" key="4">
    <source>
        <dbReference type="PROSITE" id="PS50949"/>
    </source>
</evidence>
<keyword evidence="1" id="KW-0805">Transcription regulation</keyword>
<dbReference type="Proteomes" id="UP000257055">
    <property type="component" value="Unassembled WGS sequence"/>
</dbReference>
<dbReference type="SMART" id="SM00345">
    <property type="entry name" value="HTH_GNTR"/>
    <property type="match status" value="1"/>
</dbReference>
<dbReference type="SMART" id="SM00895">
    <property type="entry name" value="FCD"/>
    <property type="match status" value="1"/>
</dbReference>
<dbReference type="CDD" id="cd07377">
    <property type="entry name" value="WHTH_GntR"/>
    <property type="match status" value="1"/>
</dbReference>
<evidence type="ECO:0000313" key="6">
    <source>
        <dbReference type="Proteomes" id="UP000257055"/>
    </source>
</evidence>
<sequence length="224" mass="25408">MSAQLDRKPLAEQVYDALLKKITSGAWPLHSKIPSEKSLMEEFGISRNTLREAIRALVHVGILEVRQGVGTIVLANDEWSASLQRRIAKSSLGEIFEVRHALETEIAILACKRRTNEDLESCLNLSKQCIAAVESQDMAKFVKSDIALHESIAKASHNRLLVDLYQRLLEEIELSIYSTTVFETHYTYGHTALLQAIKERDTERAKQEVDLYIAAYKQKLKLEE</sequence>
<keyword evidence="2" id="KW-0238">DNA-binding</keyword>
<dbReference type="SUPFAM" id="SSF48008">
    <property type="entry name" value="GntR ligand-binding domain-like"/>
    <property type="match status" value="1"/>
</dbReference>
<name>A0A3D8TUB1_9LIST</name>
<evidence type="ECO:0000256" key="2">
    <source>
        <dbReference type="ARBA" id="ARBA00023125"/>
    </source>
</evidence>
<proteinExistence type="predicted"/>
<dbReference type="Pfam" id="PF07729">
    <property type="entry name" value="FCD"/>
    <property type="match status" value="1"/>
</dbReference>
<keyword evidence="6" id="KW-1185">Reference proteome</keyword>
<dbReference type="GO" id="GO:0003677">
    <property type="term" value="F:DNA binding"/>
    <property type="evidence" value="ECO:0007669"/>
    <property type="project" value="UniProtKB-KW"/>
</dbReference>
<comment type="caution">
    <text evidence="5">The sequence shown here is derived from an EMBL/GenBank/DDBJ whole genome shotgun (WGS) entry which is preliminary data.</text>
</comment>
<accession>A0A3D8TUB1</accession>
<dbReference type="InterPro" id="IPR036388">
    <property type="entry name" value="WH-like_DNA-bd_sf"/>
</dbReference>
<dbReference type="Gene3D" id="1.10.10.10">
    <property type="entry name" value="Winged helix-like DNA-binding domain superfamily/Winged helix DNA-binding domain"/>
    <property type="match status" value="1"/>
</dbReference>
<dbReference type="PROSITE" id="PS50949">
    <property type="entry name" value="HTH_GNTR"/>
    <property type="match status" value="1"/>
</dbReference>
<dbReference type="GO" id="GO:0003700">
    <property type="term" value="F:DNA-binding transcription factor activity"/>
    <property type="evidence" value="ECO:0007669"/>
    <property type="project" value="InterPro"/>
</dbReference>
<evidence type="ECO:0000256" key="1">
    <source>
        <dbReference type="ARBA" id="ARBA00023015"/>
    </source>
</evidence>